<evidence type="ECO:0000313" key="2">
    <source>
        <dbReference type="EMBL" id="BCB28660.1"/>
    </source>
</evidence>
<dbReference type="EMBL" id="AP022853">
    <property type="protein sequence ID" value="BCB28660.1"/>
    <property type="molecule type" value="Genomic_DNA"/>
</dbReference>
<proteinExistence type="predicted"/>
<evidence type="ECO:0000313" key="3">
    <source>
        <dbReference type="Proteomes" id="UP000502260"/>
    </source>
</evidence>
<accession>A0A6F8VH33</accession>
<gene>
    <name evidence="2" type="ORF">SKTS_35460</name>
</gene>
<name>A0A6F8VH33_9PROT</name>
<protein>
    <recommendedName>
        <fullName evidence="4">Transporter</fullName>
    </recommendedName>
</protein>
<feature type="chain" id="PRO_5026255972" description="Transporter" evidence="1">
    <location>
        <begin position="19"/>
        <end position="258"/>
    </location>
</feature>
<dbReference type="KEGG" id="slac:SKTS_35460"/>
<dbReference type="Proteomes" id="UP000502260">
    <property type="component" value="Chromosome"/>
</dbReference>
<dbReference type="AlphaFoldDB" id="A0A6F8VH33"/>
<organism evidence="2 3">
    <name type="scientific">Sulfurimicrobium lacus</name>
    <dbReference type="NCBI Taxonomy" id="2715678"/>
    <lineage>
        <taxon>Bacteria</taxon>
        <taxon>Pseudomonadati</taxon>
        <taxon>Pseudomonadota</taxon>
        <taxon>Betaproteobacteria</taxon>
        <taxon>Nitrosomonadales</taxon>
        <taxon>Sulfuricellaceae</taxon>
        <taxon>Sulfurimicrobium</taxon>
    </lineage>
</organism>
<dbReference type="InterPro" id="IPR025737">
    <property type="entry name" value="FApF"/>
</dbReference>
<evidence type="ECO:0008006" key="4">
    <source>
        <dbReference type="Google" id="ProtNLM"/>
    </source>
</evidence>
<feature type="signal peptide" evidence="1">
    <location>
        <begin position="1"/>
        <end position="18"/>
    </location>
</feature>
<evidence type="ECO:0000256" key="1">
    <source>
        <dbReference type="SAM" id="SignalP"/>
    </source>
</evidence>
<dbReference type="Pfam" id="PF13557">
    <property type="entry name" value="Phenol_MetA_deg"/>
    <property type="match status" value="1"/>
</dbReference>
<keyword evidence="3" id="KW-1185">Reference proteome</keyword>
<sequence>MAGAGLCLGMLAATGVMAGAQAEQQDVEATPYRPTVSNPADLSAPGWLEMEMGWQRVRGGGDQRRDSFPVLAKLAFSEDWGVLLGSELGIRRTDWDNNSFTGSGDTTVLLKHRIAGSGEGSAWGVEAGFKSPTAKDTLGSGKADYLVNAIYSRDFAANHFDLNLNAAYIGAIDASEGRTQYGWAAALSHSLDARWGVFGELSGYTRRGTAATEQFMAGASYNYSKRVVFDIGGAWGLNDASPDGTVFAGLTVLLGRLW</sequence>
<reference evidence="3" key="1">
    <citation type="submission" date="2020-03" db="EMBL/GenBank/DDBJ databases">
        <title>Complete genome sequence of sulfur-oxidizing bacterium skT11.</title>
        <authorList>
            <person name="Kanda M."/>
            <person name="Kojima H."/>
            <person name="Fukui M."/>
        </authorList>
    </citation>
    <scope>NUCLEOTIDE SEQUENCE [LARGE SCALE GENOMIC DNA]</scope>
    <source>
        <strain evidence="3">skT11</strain>
    </source>
</reference>
<keyword evidence="1" id="KW-0732">Signal</keyword>